<name>A0A7R9HXY4_9NEOP</name>
<evidence type="ECO:0000256" key="1">
    <source>
        <dbReference type="SAM" id="Coils"/>
    </source>
</evidence>
<gene>
    <name evidence="2" type="ORF">TBIB3V08_LOCUS2714</name>
</gene>
<keyword evidence="1" id="KW-0175">Coiled coil</keyword>
<reference evidence="2" key="1">
    <citation type="submission" date="2020-11" db="EMBL/GenBank/DDBJ databases">
        <authorList>
            <person name="Tran Van P."/>
        </authorList>
    </citation>
    <scope>NUCLEOTIDE SEQUENCE</scope>
</reference>
<proteinExistence type="predicted"/>
<protein>
    <submittedName>
        <fullName evidence="2">Uncharacterized protein</fullName>
    </submittedName>
</protein>
<organism evidence="2">
    <name type="scientific">Timema bartmani</name>
    <dbReference type="NCBI Taxonomy" id="61472"/>
    <lineage>
        <taxon>Eukaryota</taxon>
        <taxon>Metazoa</taxon>
        <taxon>Ecdysozoa</taxon>
        <taxon>Arthropoda</taxon>
        <taxon>Hexapoda</taxon>
        <taxon>Insecta</taxon>
        <taxon>Pterygota</taxon>
        <taxon>Neoptera</taxon>
        <taxon>Polyneoptera</taxon>
        <taxon>Phasmatodea</taxon>
        <taxon>Timematodea</taxon>
        <taxon>Timematoidea</taxon>
        <taxon>Timematidae</taxon>
        <taxon>Timema</taxon>
    </lineage>
</organism>
<feature type="coiled-coil region" evidence="1">
    <location>
        <begin position="1"/>
        <end position="28"/>
    </location>
</feature>
<dbReference type="EMBL" id="OD564902">
    <property type="protein sequence ID" value="CAD7440188.1"/>
    <property type="molecule type" value="Genomic_DNA"/>
</dbReference>
<accession>A0A7R9HXY4</accession>
<sequence length="223" mass="24858">MGDLQEQIVKKKEEVEALKVQKATLTDQLNKQFAFADKMGAVLGEYLMEATKDSALAIVMASDPKLPVFEEEVHSILRRINQEKMKRRNLEEGRYIVSLAGTLANLAKVPQGRDQLKSEGFSKAREELVKSLSVVAMDEGEKAFGVVVKLKILETLTYLCQDAQARTELQGQPELHAGIKMCLEGNDGDNMKTQSLQLLEAISSEVDRQETLVSIVTNVSRYE</sequence>
<evidence type="ECO:0000313" key="2">
    <source>
        <dbReference type="EMBL" id="CAD7440188.1"/>
    </source>
</evidence>
<dbReference type="AlphaFoldDB" id="A0A7R9HXY4"/>